<sequence length="285" mass="31489">MNVSRIAASSPKLCCGPGGRVPPHLWTQTHRSAATHRITSQVPHGNRNCIARDSVNEKGELETPAGFVRAEPIRIERISFGSILTPVGLGLLTYGFGAFFQLLPGGDVSSLLLIYGFPISLLGFALSYAQLRPVPCFSQPEALQIRESQATDIQNQLRDDVTRFRYGDEQHLDEALSRIFRFGQAKGLPRRFCPILVAVREEVRDGQYTLVLDFETKEGMEDEEWTSRKEKIQSFFGPGIVVELTPRQGGQEVALITDGSGAGRQGGEKKDVLPPLMPGMKPRQQ</sequence>
<organism evidence="3">
    <name type="scientific">Picochlorum oklahomense</name>
    <dbReference type="NCBI Taxonomy" id="249345"/>
    <lineage>
        <taxon>Eukaryota</taxon>
        <taxon>Viridiplantae</taxon>
        <taxon>Chlorophyta</taxon>
        <taxon>core chlorophytes</taxon>
        <taxon>Trebouxiophyceae</taxon>
        <taxon>Trebouxiophyceae incertae sedis</taxon>
        <taxon>Picochlorum</taxon>
    </lineage>
</organism>
<dbReference type="Pfam" id="PF11016">
    <property type="entry name" value="DUF2854"/>
    <property type="match status" value="1"/>
</dbReference>
<feature type="region of interest" description="Disordered" evidence="1">
    <location>
        <begin position="257"/>
        <end position="285"/>
    </location>
</feature>
<dbReference type="AlphaFoldDB" id="A0A7S1GGF5"/>
<dbReference type="PANTHER" id="PTHR35551:SF1">
    <property type="entry name" value="ACCLIMATION OF PHOTOSYNTHESIS TO ENVIRONMENT"/>
    <property type="match status" value="1"/>
</dbReference>
<dbReference type="InterPro" id="IPR021275">
    <property type="entry name" value="DUF2854"/>
</dbReference>
<feature type="transmembrane region" description="Helical" evidence="2">
    <location>
        <begin position="78"/>
        <end position="100"/>
    </location>
</feature>
<evidence type="ECO:0000256" key="2">
    <source>
        <dbReference type="SAM" id="Phobius"/>
    </source>
</evidence>
<keyword evidence="2" id="KW-1133">Transmembrane helix</keyword>
<protein>
    <recommendedName>
        <fullName evidence="4">Thylakoid membrane protein slr0575</fullName>
    </recommendedName>
</protein>
<keyword evidence="2" id="KW-0472">Membrane</keyword>
<gene>
    <name evidence="3" type="ORF">POKL1161_LOCUS1159</name>
</gene>
<feature type="transmembrane region" description="Helical" evidence="2">
    <location>
        <begin position="112"/>
        <end position="131"/>
    </location>
</feature>
<dbReference type="PANTHER" id="PTHR35551">
    <property type="match status" value="1"/>
</dbReference>
<name>A0A7S1GGF5_9CHLO</name>
<accession>A0A7S1GGF5</accession>
<keyword evidence="2" id="KW-0812">Transmembrane</keyword>
<evidence type="ECO:0008006" key="4">
    <source>
        <dbReference type="Google" id="ProtNLM"/>
    </source>
</evidence>
<proteinExistence type="predicted"/>
<dbReference type="EMBL" id="HBFV01001695">
    <property type="protein sequence ID" value="CAD8928806.1"/>
    <property type="molecule type" value="Transcribed_RNA"/>
</dbReference>
<reference evidence="3" key="1">
    <citation type="submission" date="2021-01" db="EMBL/GenBank/DDBJ databases">
        <authorList>
            <person name="Corre E."/>
            <person name="Pelletier E."/>
            <person name="Niang G."/>
            <person name="Scheremetjew M."/>
            <person name="Finn R."/>
            <person name="Kale V."/>
            <person name="Holt S."/>
            <person name="Cochrane G."/>
            <person name="Meng A."/>
            <person name="Brown T."/>
            <person name="Cohen L."/>
        </authorList>
    </citation>
    <scope>NUCLEOTIDE SEQUENCE</scope>
    <source>
        <strain evidence="3">CCMP2329</strain>
    </source>
</reference>
<evidence type="ECO:0000313" key="3">
    <source>
        <dbReference type="EMBL" id="CAD8928806.1"/>
    </source>
</evidence>
<evidence type="ECO:0000256" key="1">
    <source>
        <dbReference type="SAM" id="MobiDB-lite"/>
    </source>
</evidence>